<dbReference type="Proteomes" id="UP000596205">
    <property type="component" value="Chromosome 1"/>
</dbReference>
<proteinExistence type="predicted"/>
<dbReference type="InterPro" id="IPR045920">
    <property type="entry name" value="DUF6339"/>
</dbReference>
<evidence type="ECO:0000313" key="1">
    <source>
        <dbReference type="EMBL" id="QQK02972.1"/>
    </source>
</evidence>
<protein>
    <submittedName>
        <fullName evidence="1">Uncharacterized protein</fullName>
    </submittedName>
</protein>
<accession>A0A7T7AHY3</accession>
<gene>
    <name evidence="1" type="ORF">JFN94_01995</name>
</gene>
<sequence length="261" mass="28869">MSTLLFPQLPHHVALHIATAIRSSSVEQLASQVLFEHDECEYTSTGGVRASVAKIEALRMAVVELAATKGYPQFPSPQQAASFDAMLTHMLVDLVPLAPAEAARGGVWAFLACVVLSDIVRWRFGGADSPTAVERYISGRRNTFQRLWWRAFYLATRPYERHTVEQLVHALGEDELVQLTERPSLAGIEGLAAAVAIGLLEACNRHKSIARRQLIREAQKRLLRLSSFVCLESIPEECLHEHVTEIFDKVAASLVTTRSSA</sequence>
<evidence type="ECO:0000313" key="2">
    <source>
        <dbReference type="Proteomes" id="UP000596205"/>
    </source>
</evidence>
<dbReference type="EMBL" id="CP066769">
    <property type="protein sequence ID" value="QQK02972.1"/>
    <property type="molecule type" value="Genomic_DNA"/>
</dbReference>
<dbReference type="Pfam" id="PF19866">
    <property type="entry name" value="DUF6339"/>
    <property type="match status" value="1"/>
</dbReference>
<dbReference type="KEGG" id="bann:JFN94_01995"/>
<reference evidence="1 2" key="1">
    <citation type="submission" date="2020-12" db="EMBL/GenBank/DDBJ databases">
        <title>Complete genome sequence of Burkholderia anthina BJQ0011.</title>
        <authorList>
            <person name="Xu Y."/>
        </authorList>
    </citation>
    <scope>NUCLEOTIDE SEQUENCE [LARGE SCALE GENOMIC DNA]</scope>
    <source>
        <strain evidence="1 2">BJQ0011</strain>
    </source>
</reference>
<dbReference type="RefSeq" id="WP_199568588.1">
    <property type="nucleotide sequence ID" value="NZ_CP066769.1"/>
</dbReference>
<organism evidence="1 2">
    <name type="scientific">Burkholderia anthina</name>
    <dbReference type="NCBI Taxonomy" id="179879"/>
    <lineage>
        <taxon>Bacteria</taxon>
        <taxon>Pseudomonadati</taxon>
        <taxon>Pseudomonadota</taxon>
        <taxon>Betaproteobacteria</taxon>
        <taxon>Burkholderiales</taxon>
        <taxon>Burkholderiaceae</taxon>
        <taxon>Burkholderia</taxon>
        <taxon>Burkholderia cepacia complex</taxon>
    </lineage>
</organism>
<name>A0A7T7AHY3_9BURK</name>
<dbReference type="AlphaFoldDB" id="A0A7T7AHY3"/>